<evidence type="ECO:0000313" key="5">
    <source>
        <dbReference type="EMBL" id="MBG8555130.1"/>
    </source>
</evidence>
<reference evidence="5 6" key="1">
    <citation type="submission" date="2020-11" db="EMBL/GenBank/DDBJ databases">
        <title>Hymenobacter sp.</title>
        <authorList>
            <person name="Kim M.K."/>
        </authorList>
    </citation>
    <scope>NUCLEOTIDE SEQUENCE [LARGE SCALE GENOMIC DNA]</scope>
    <source>
        <strain evidence="5 6">BT594</strain>
    </source>
</reference>
<accession>A0ABS0L4R1</accession>
<proteinExistence type="predicted"/>
<dbReference type="InterPro" id="IPR050204">
    <property type="entry name" value="AraC_XylS_family_regulators"/>
</dbReference>
<evidence type="ECO:0000256" key="1">
    <source>
        <dbReference type="ARBA" id="ARBA00023015"/>
    </source>
</evidence>
<keyword evidence="1" id="KW-0805">Transcription regulation</keyword>
<feature type="domain" description="HTH araC/xylS-type" evidence="4">
    <location>
        <begin position="146"/>
        <end position="247"/>
    </location>
</feature>
<dbReference type="RefSeq" id="WP_196956155.1">
    <property type="nucleotide sequence ID" value="NZ_JADWYK010000011.1"/>
</dbReference>
<keyword evidence="2" id="KW-0238">DNA-binding</keyword>
<comment type="caution">
    <text evidence="5">The sequence shown here is derived from an EMBL/GenBank/DDBJ whole genome shotgun (WGS) entry which is preliminary data.</text>
</comment>
<evidence type="ECO:0000259" key="4">
    <source>
        <dbReference type="PROSITE" id="PS01124"/>
    </source>
</evidence>
<evidence type="ECO:0000256" key="3">
    <source>
        <dbReference type="ARBA" id="ARBA00023163"/>
    </source>
</evidence>
<dbReference type="Pfam" id="PF20240">
    <property type="entry name" value="DUF6597"/>
    <property type="match status" value="1"/>
</dbReference>
<dbReference type="Proteomes" id="UP000601099">
    <property type="component" value="Unassembled WGS sequence"/>
</dbReference>
<dbReference type="InterPro" id="IPR018060">
    <property type="entry name" value="HTH_AraC"/>
</dbReference>
<dbReference type="PANTHER" id="PTHR46796:SF13">
    <property type="entry name" value="HTH-TYPE TRANSCRIPTIONAL ACTIVATOR RHAS"/>
    <property type="match status" value="1"/>
</dbReference>
<name>A0ABS0L4R1_9BACT</name>
<dbReference type="PROSITE" id="PS01124">
    <property type="entry name" value="HTH_ARAC_FAMILY_2"/>
    <property type="match status" value="1"/>
</dbReference>
<dbReference type="SMART" id="SM00342">
    <property type="entry name" value="HTH_ARAC"/>
    <property type="match status" value="1"/>
</dbReference>
<organism evidence="5 6">
    <name type="scientific">Hymenobacter guriensis</name>
    <dbReference type="NCBI Taxonomy" id="2793065"/>
    <lineage>
        <taxon>Bacteria</taxon>
        <taxon>Pseudomonadati</taxon>
        <taxon>Bacteroidota</taxon>
        <taxon>Cytophagia</taxon>
        <taxon>Cytophagales</taxon>
        <taxon>Hymenobacteraceae</taxon>
        <taxon>Hymenobacter</taxon>
    </lineage>
</organism>
<dbReference type="Gene3D" id="1.10.10.60">
    <property type="entry name" value="Homeodomain-like"/>
    <property type="match status" value="1"/>
</dbReference>
<protein>
    <submittedName>
        <fullName evidence="5">Helix-turn-helix domain-containing protein</fullName>
    </submittedName>
</protein>
<dbReference type="InterPro" id="IPR046532">
    <property type="entry name" value="DUF6597"/>
</dbReference>
<keyword evidence="3" id="KW-0804">Transcription</keyword>
<evidence type="ECO:0000313" key="6">
    <source>
        <dbReference type="Proteomes" id="UP000601099"/>
    </source>
</evidence>
<dbReference type="Pfam" id="PF12833">
    <property type="entry name" value="HTH_18"/>
    <property type="match status" value="1"/>
</dbReference>
<dbReference type="EMBL" id="JADWYK010000011">
    <property type="protein sequence ID" value="MBG8555130.1"/>
    <property type="molecule type" value="Genomic_DNA"/>
</dbReference>
<dbReference type="PANTHER" id="PTHR46796">
    <property type="entry name" value="HTH-TYPE TRANSCRIPTIONAL ACTIVATOR RHAS-RELATED"/>
    <property type="match status" value="1"/>
</dbReference>
<sequence>MQYQEFAPSPALAPLVVRYWQFQVPESTTPQPVQHTVLPDGCVSLVWMKPHPLAPPEVVWAGPRTQNFQLMVWPGSTFAGIRFVPGIPYALFGLDMAALKNASVPAAPWLQQFPALRALADQLATTPLQPTALDELLAAWPPVPTDQLTQSLVARILTTHGKVRISELVQAAHLSERQVQKRFKQAVGLTMKELARIRRLRATVIQLLLAKNEYFGTLEEAGYFDQAHFSHEFTQSAGTSVRAFQSYIEGIEHTDVTA</sequence>
<evidence type="ECO:0000256" key="2">
    <source>
        <dbReference type="ARBA" id="ARBA00023125"/>
    </source>
</evidence>
<keyword evidence="6" id="KW-1185">Reference proteome</keyword>
<gene>
    <name evidence="5" type="ORF">I5L79_16375</name>
</gene>